<sequence>MINHKQHFVDPSNPNIHTQNIERLWLDLKQWAKRPGLRSEYFKQYFAHYMFLHTFKEDKVIHHFFIEATRLYRPQCNRQRPSGLPVIPQLQEESDSKSDDDAAAAAAPPTPQPSTSRP</sequence>
<dbReference type="Proteomes" id="UP000324222">
    <property type="component" value="Unassembled WGS sequence"/>
</dbReference>
<gene>
    <name evidence="2" type="ORF">E2C01_054777</name>
</gene>
<dbReference type="AlphaFoldDB" id="A0A5B7GKR0"/>
<evidence type="ECO:0000313" key="2">
    <source>
        <dbReference type="EMBL" id="MPC60721.1"/>
    </source>
</evidence>
<reference evidence="2 3" key="1">
    <citation type="submission" date="2019-05" db="EMBL/GenBank/DDBJ databases">
        <title>Another draft genome of Portunus trituberculatus and its Hox gene families provides insights of decapod evolution.</title>
        <authorList>
            <person name="Jeong J.-H."/>
            <person name="Song I."/>
            <person name="Kim S."/>
            <person name="Choi T."/>
            <person name="Kim D."/>
            <person name="Ryu S."/>
            <person name="Kim W."/>
        </authorList>
    </citation>
    <scope>NUCLEOTIDE SEQUENCE [LARGE SCALE GENOMIC DNA]</scope>
    <source>
        <tissue evidence="2">Muscle</tissue>
    </source>
</reference>
<proteinExistence type="predicted"/>
<name>A0A5B7GKR0_PORTR</name>
<comment type="caution">
    <text evidence="2">The sequence shown here is derived from an EMBL/GenBank/DDBJ whole genome shotgun (WGS) entry which is preliminary data.</text>
</comment>
<evidence type="ECO:0000313" key="3">
    <source>
        <dbReference type="Proteomes" id="UP000324222"/>
    </source>
</evidence>
<organism evidence="2 3">
    <name type="scientific">Portunus trituberculatus</name>
    <name type="common">Swimming crab</name>
    <name type="synonym">Neptunus trituberculatus</name>
    <dbReference type="NCBI Taxonomy" id="210409"/>
    <lineage>
        <taxon>Eukaryota</taxon>
        <taxon>Metazoa</taxon>
        <taxon>Ecdysozoa</taxon>
        <taxon>Arthropoda</taxon>
        <taxon>Crustacea</taxon>
        <taxon>Multicrustacea</taxon>
        <taxon>Malacostraca</taxon>
        <taxon>Eumalacostraca</taxon>
        <taxon>Eucarida</taxon>
        <taxon>Decapoda</taxon>
        <taxon>Pleocyemata</taxon>
        <taxon>Brachyura</taxon>
        <taxon>Eubrachyura</taxon>
        <taxon>Portunoidea</taxon>
        <taxon>Portunidae</taxon>
        <taxon>Portuninae</taxon>
        <taxon>Portunus</taxon>
    </lineage>
</organism>
<dbReference type="EMBL" id="VSRR010017823">
    <property type="protein sequence ID" value="MPC60721.1"/>
    <property type="molecule type" value="Genomic_DNA"/>
</dbReference>
<feature type="region of interest" description="Disordered" evidence="1">
    <location>
        <begin position="76"/>
        <end position="118"/>
    </location>
</feature>
<protein>
    <submittedName>
        <fullName evidence="2">Uncharacterized protein</fullName>
    </submittedName>
</protein>
<accession>A0A5B7GKR0</accession>
<keyword evidence="3" id="KW-1185">Reference proteome</keyword>
<evidence type="ECO:0000256" key="1">
    <source>
        <dbReference type="SAM" id="MobiDB-lite"/>
    </source>
</evidence>